<accession>A0A1B6CQU5</accession>
<dbReference type="AlphaFoldDB" id="A0A1B6CQU5"/>
<dbReference type="Pfam" id="PF01395">
    <property type="entry name" value="PBP_GOBP"/>
    <property type="match status" value="1"/>
</dbReference>
<sequence length="119" mass="12999">ESSKEEVSRLFNECKAKTGAKESETDVIDKKIVPTSDAGKCLIECYLSAKGALKDGKMDIEGSKKWAENTLKGDKEKYAKAVKVIEECAQTNIEGLDKCSAAAAYYGCYQEKKTTGNNE</sequence>
<reference evidence="1" key="1">
    <citation type="submission" date="2015-12" db="EMBL/GenBank/DDBJ databases">
        <title>De novo transcriptome assembly of four potential Pierce s Disease insect vectors from Arizona vineyards.</title>
        <authorList>
            <person name="Tassone E.E."/>
        </authorList>
    </citation>
    <scope>NUCLEOTIDE SEQUENCE</scope>
</reference>
<dbReference type="InterPro" id="IPR036728">
    <property type="entry name" value="PBP_GOBP_sf"/>
</dbReference>
<gene>
    <name evidence="1" type="ORF">g.2928</name>
</gene>
<evidence type="ECO:0000313" key="1">
    <source>
        <dbReference type="EMBL" id="JAS15778.1"/>
    </source>
</evidence>
<protein>
    <submittedName>
        <fullName evidence="1">Uncharacterized protein</fullName>
    </submittedName>
</protein>
<feature type="non-terminal residue" evidence="1">
    <location>
        <position position="1"/>
    </location>
</feature>
<dbReference type="Gene3D" id="1.10.238.20">
    <property type="entry name" value="Pheromone/general odorant binding protein domain"/>
    <property type="match status" value="1"/>
</dbReference>
<dbReference type="CDD" id="cd23992">
    <property type="entry name" value="PBP_GOBP"/>
    <property type="match status" value="1"/>
</dbReference>
<dbReference type="GO" id="GO:0005549">
    <property type="term" value="F:odorant binding"/>
    <property type="evidence" value="ECO:0007669"/>
    <property type="project" value="InterPro"/>
</dbReference>
<dbReference type="EMBL" id="GEDC01021520">
    <property type="protein sequence ID" value="JAS15778.1"/>
    <property type="molecule type" value="Transcribed_RNA"/>
</dbReference>
<name>A0A1B6CQU5_9HEMI</name>
<dbReference type="SUPFAM" id="SSF47565">
    <property type="entry name" value="Insect pheromone/odorant-binding proteins"/>
    <property type="match status" value="1"/>
</dbReference>
<dbReference type="InterPro" id="IPR006170">
    <property type="entry name" value="PBP/GOBP"/>
</dbReference>
<proteinExistence type="predicted"/>
<dbReference type="SMART" id="SM00708">
    <property type="entry name" value="PhBP"/>
    <property type="match status" value="1"/>
</dbReference>
<organism evidence="1">
    <name type="scientific">Clastoptera arizonana</name>
    <name type="common">Arizona spittle bug</name>
    <dbReference type="NCBI Taxonomy" id="38151"/>
    <lineage>
        <taxon>Eukaryota</taxon>
        <taxon>Metazoa</taxon>
        <taxon>Ecdysozoa</taxon>
        <taxon>Arthropoda</taxon>
        <taxon>Hexapoda</taxon>
        <taxon>Insecta</taxon>
        <taxon>Pterygota</taxon>
        <taxon>Neoptera</taxon>
        <taxon>Paraneoptera</taxon>
        <taxon>Hemiptera</taxon>
        <taxon>Auchenorrhyncha</taxon>
        <taxon>Cercopoidea</taxon>
        <taxon>Clastopteridae</taxon>
        <taxon>Clastoptera</taxon>
    </lineage>
</organism>